<gene>
    <name evidence="1" type="ORF">HH195_03370</name>
</gene>
<sequence length="523" mass="59454">MKNKKIKYALISSATILMLIILFLYSNNLKLDVKKTTSKVDTLNSDIESSESEFEYMNKIFNKEAVLSINLEISQEDWNDLLENAEDKEYHKATIYINGEQFTDIGIRAKGNSSLSTIASDDTTDRYSFKIKTDKYVDGKNIYGLTEFVLNSNIGDATSMKEYLSYDILNSMQIKTPGYSYANISINDETLGLYLAVESIEKEFIERTFGNSNGNLYKVESMSIGNKNNVAPMPNDKASEDLDLSNNETPESLEPPSKNSAPERIPQTEDMKKTMGSTVSGANLIYTDDEFSSYSDILDNAVFKDTNEEDYITLINIIKNLNEGTDLEKYIDIDEVLRYFAVNTFIVNLDSYVGQFKHNYYIYENNSQMSILPWDYNLSFAAFNISSAEKAVNFPIDNPVTDSLENNPLLSKLLEVSEYKEKYHNYLKEIADNYFNNNYFEETINKLDTLIENYIKNDPTAFYSYSEYKTAIENLILFGNDRTTSVLAQLDGTQSSTEYGTIETNVNLKAMGTQKAGKMNKSN</sequence>
<accession>A0ACD1BC10</accession>
<dbReference type="EMBL" id="CP051754">
    <property type="protein sequence ID" value="QPJ85004.1"/>
    <property type="molecule type" value="Genomic_DNA"/>
</dbReference>
<evidence type="ECO:0000313" key="2">
    <source>
        <dbReference type="Proteomes" id="UP000594603"/>
    </source>
</evidence>
<keyword evidence="2" id="KW-1185">Reference proteome</keyword>
<dbReference type="Proteomes" id="UP000594603">
    <property type="component" value="Chromosome"/>
</dbReference>
<organism evidence="1 2">
    <name type="scientific">Candidatus Sarcina troglodytae</name>
    <dbReference type="NCBI Taxonomy" id="2726954"/>
    <lineage>
        <taxon>Bacteria</taxon>
        <taxon>Bacillati</taxon>
        <taxon>Bacillota</taxon>
        <taxon>Clostridia</taxon>
        <taxon>Eubacteriales</taxon>
        <taxon>Clostridiaceae</taxon>
        <taxon>Sarcina</taxon>
    </lineage>
</organism>
<protein>
    <submittedName>
        <fullName evidence="1">Spore coat protein CotH</fullName>
    </submittedName>
</protein>
<evidence type="ECO:0000313" key="1">
    <source>
        <dbReference type="EMBL" id="QPJ85004.1"/>
    </source>
</evidence>
<proteinExistence type="predicted"/>
<reference evidence="1" key="1">
    <citation type="submission" date="2020-04" db="EMBL/GenBank/DDBJ databases">
        <title>A novel bacterium ('Candidatus Sarcina troglodytae' sp. nov.) linked to a protracted, uniformly lethal epizootic among sanctuary western chimpanzees (Pan troglodytes verus) in Sierra Leone.</title>
        <authorList>
            <person name="Owens L.A."/>
            <person name="Colitti B."/>
            <person name="Hirji I."/>
            <person name="Pizaro A."/>
            <person name="Jaffe J.E."/>
            <person name="Moittie S."/>
            <person name="Bishop-Lilly K.A."/>
            <person name="Estrella L.A."/>
            <person name="Voegtly L.J."/>
            <person name="Kuhn J.H."/>
            <person name="Suen G."/>
            <person name="Deblois C.L."/>
            <person name="Dunn C."/>
            <person name="Juan-Salles C."/>
            <person name="Goldberg T.L."/>
        </authorList>
    </citation>
    <scope>NUCLEOTIDE SEQUENCE</scope>
    <source>
        <strain evidence="1">JB2</strain>
    </source>
</reference>
<name>A0ACD1BC10_9CLOT</name>